<evidence type="ECO:0000256" key="13">
    <source>
        <dbReference type="RuleBase" id="RU004450"/>
    </source>
</evidence>
<evidence type="ECO:0000256" key="7">
    <source>
        <dbReference type="ARBA" id="ARBA00022692"/>
    </source>
</evidence>
<evidence type="ECO:0000256" key="9">
    <source>
        <dbReference type="ARBA" id="ARBA00022989"/>
    </source>
</evidence>
<dbReference type="NCBIfam" id="TIGR01131">
    <property type="entry name" value="ATP_synt_6_or_A"/>
    <property type="match status" value="1"/>
</dbReference>
<evidence type="ECO:0000256" key="5">
    <source>
        <dbReference type="ARBA" id="ARBA00022448"/>
    </source>
</evidence>
<keyword evidence="10" id="KW-0406">Ion transport</keyword>
<keyword evidence="7 14" id="KW-0812">Transmembrane</keyword>
<dbReference type="EMBL" id="MN053054">
    <property type="protein sequence ID" value="QHD19756.1"/>
    <property type="molecule type" value="Genomic_DNA"/>
</dbReference>
<keyword evidence="6" id="KW-0138">CF(0)</keyword>
<proteinExistence type="inferred from homology"/>
<dbReference type="GO" id="GO:0005743">
    <property type="term" value="C:mitochondrial inner membrane"/>
    <property type="evidence" value="ECO:0007669"/>
    <property type="project" value="UniProtKB-SubCell"/>
</dbReference>
<dbReference type="Pfam" id="PF00119">
    <property type="entry name" value="ATP-synt_A"/>
    <property type="match status" value="1"/>
</dbReference>
<dbReference type="PROSITE" id="PS00449">
    <property type="entry name" value="ATPASE_A"/>
    <property type="match status" value="1"/>
</dbReference>
<dbReference type="SUPFAM" id="SSF81336">
    <property type="entry name" value="F1F0 ATP synthase subunit A"/>
    <property type="match status" value="1"/>
</dbReference>
<gene>
    <name evidence="15" type="primary">atp6</name>
</gene>
<organism evidence="15">
    <name type="scientific">Chilocorus bipustulatus</name>
    <dbReference type="NCBI Taxonomy" id="703257"/>
    <lineage>
        <taxon>Eukaryota</taxon>
        <taxon>Metazoa</taxon>
        <taxon>Ecdysozoa</taxon>
        <taxon>Arthropoda</taxon>
        <taxon>Hexapoda</taxon>
        <taxon>Insecta</taxon>
        <taxon>Pterygota</taxon>
        <taxon>Neoptera</taxon>
        <taxon>Endopterygota</taxon>
        <taxon>Coleoptera</taxon>
        <taxon>Polyphaga</taxon>
        <taxon>Cucujiformia</taxon>
        <taxon>Coccinelloidea</taxon>
        <taxon>Coccinellidae</taxon>
        <taxon>Chilocorinae</taxon>
        <taxon>Chilocorini</taxon>
        <taxon>Chilocorus</taxon>
    </lineage>
</organism>
<keyword evidence="9 14" id="KW-1133">Transmembrane helix</keyword>
<keyword evidence="11 14" id="KW-0472">Membrane</keyword>
<evidence type="ECO:0000313" key="15">
    <source>
        <dbReference type="EMBL" id="QHD19756.1"/>
    </source>
</evidence>
<dbReference type="PANTHER" id="PTHR11410:SF0">
    <property type="entry name" value="ATP SYNTHASE SUBUNIT A"/>
    <property type="match status" value="1"/>
</dbReference>
<dbReference type="InterPro" id="IPR045083">
    <property type="entry name" value="ATP_synth_F0_asu_bact/mt"/>
</dbReference>
<evidence type="ECO:0000256" key="14">
    <source>
        <dbReference type="SAM" id="Phobius"/>
    </source>
</evidence>
<keyword evidence="8" id="KW-0375">Hydrogen ion transport</keyword>
<dbReference type="InterPro" id="IPR035908">
    <property type="entry name" value="F0_ATP_A_sf"/>
</dbReference>
<feature type="transmembrane region" description="Helical" evidence="14">
    <location>
        <begin position="177"/>
        <end position="195"/>
    </location>
</feature>
<comment type="subunit">
    <text evidence="4">F-type ATPases have 2 components, CF(1) - the catalytic core - and CF(0) - the membrane proton channel. CF(1) has five subunits: alpha(3), beta(3), gamma(1), delta(1), epsilon(1). CF(0) has three main subunits: a, b and c.</text>
</comment>
<evidence type="ECO:0000256" key="2">
    <source>
        <dbReference type="ARBA" id="ARBA00004141"/>
    </source>
</evidence>
<accession>A0A6B9MX36</accession>
<dbReference type="AlphaFoldDB" id="A0A6B9MX36"/>
<dbReference type="PRINTS" id="PR00123">
    <property type="entry name" value="ATPASEA"/>
</dbReference>
<dbReference type="InterPro" id="IPR023011">
    <property type="entry name" value="ATP_synth_F0_asu_AS"/>
</dbReference>
<dbReference type="GO" id="GO:0046933">
    <property type="term" value="F:proton-transporting ATP synthase activity, rotational mechanism"/>
    <property type="evidence" value="ECO:0007669"/>
    <property type="project" value="TreeGrafter"/>
</dbReference>
<evidence type="ECO:0000256" key="11">
    <source>
        <dbReference type="ARBA" id="ARBA00023136"/>
    </source>
</evidence>
<keyword evidence="12" id="KW-0066">ATP synthesis</keyword>
<evidence type="ECO:0000256" key="10">
    <source>
        <dbReference type="ARBA" id="ARBA00023065"/>
    </source>
</evidence>
<name>A0A6B9MX36_9CUCU</name>
<feature type="transmembrane region" description="Helical" evidence="14">
    <location>
        <begin position="95"/>
        <end position="115"/>
    </location>
</feature>
<keyword evidence="15" id="KW-0496">Mitochondrion</keyword>
<reference evidence="15" key="1">
    <citation type="journal article" date="2019" name="Int. J. Biol. Macromol.">
        <title>The mitochondrial genomes of ladybird beetles and implications for evolution and phylogeny.</title>
        <authorList>
            <person name="Song N."/>
            <person name="Li X."/>
            <person name="Yin X."/>
            <person name="Li X."/>
            <person name="Xi Y."/>
        </authorList>
    </citation>
    <scope>NUCLEOTIDE SEQUENCE</scope>
</reference>
<feature type="transmembrane region" description="Helical" evidence="14">
    <location>
        <begin position="20"/>
        <end position="38"/>
    </location>
</feature>
<dbReference type="GO" id="GO:0045259">
    <property type="term" value="C:proton-transporting ATP synthase complex"/>
    <property type="evidence" value="ECO:0007669"/>
    <property type="project" value="UniProtKB-KW"/>
</dbReference>
<keyword evidence="5" id="KW-0813">Transport</keyword>
<dbReference type="Gene3D" id="1.20.120.220">
    <property type="entry name" value="ATP synthase, F0 complex, subunit A"/>
    <property type="match status" value="1"/>
</dbReference>
<evidence type="ECO:0000256" key="8">
    <source>
        <dbReference type="ARBA" id="ARBA00022781"/>
    </source>
</evidence>
<evidence type="ECO:0000256" key="1">
    <source>
        <dbReference type="ARBA" id="ARBA00002070"/>
    </source>
</evidence>
<dbReference type="InterPro" id="IPR000568">
    <property type="entry name" value="ATP_synth_F0_asu"/>
</dbReference>
<sequence>MMSNLFSSFDPSTSLNSSLNWISSMISILLIPSLFWIIPNRYTLMFSMILNFLHKEFKTLTKTSNTLIFIALFFFILMNNFLGLFPYIFTSSSHMVFSLTLALPLWLSFMIYGWLNNTYHMLSHLVPQGTPPMLMSFMVCIETISNLIRPGTLAIRLMANMIAGHLLMTLLGNTGPMMNFLISILLIVQILLIILESAVAIIQSYVFAVLSSLYSSEVNYDKKSSISFSSL</sequence>
<protein>
    <recommendedName>
        <fullName evidence="13">ATP synthase subunit a</fullName>
    </recommendedName>
</protein>
<dbReference type="CDD" id="cd00310">
    <property type="entry name" value="ATP-synt_Fo_a_6"/>
    <property type="match status" value="1"/>
</dbReference>
<comment type="subcellular location">
    <subcellularLocation>
        <location evidence="2">Membrane</location>
        <topology evidence="2">Multi-pass membrane protein</topology>
    </subcellularLocation>
    <subcellularLocation>
        <location evidence="13">Mitochondrion inner membrane</location>
        <topology evidence="13">Multi-pass membrane protein</topology>
    </subcellularLocation>
</comment>
<evidence type="ECO:0000256" key="3">
    <source>
        <dbReference type="ARBA" id="ARBA00006810"/>
    </source>
</evidence>
<comment type="function">
    <text evidence="1">Mitochondrial membrane ATP synthase (F(1)F(0) ATP synthase or Complex V) produces ATP from ADP in the presence of a proton gradient across the membrane which is generated by electron transport complexes of the respiratory chain. F-type ATPases consist of two structural domains, F(1) - containing the extramembraneous catalytic core and F(0) - containing the membrane proton channel, linked together by a central stalk and a peripheral stalk. During catalysis, ATP synthesis in the catalytic domain of F(1) is coupled via a rotary mechanism of the central stalk subunits to proton translocation. Key component of the proton channel; it may play a direct role in the translocation of protons across the membrane.</text>
</comment>
<evidence type="ECO:0000256" key="12">
    <source>
        <dbReference type="ARBA" id="ARBA00023310"/>
    </source>
</evidence>
<dbReference type="PANTHER" id="PTHR11410">
    <property type="entry name" value="ATP SYNTHASE SUBUNIT A"/>
    <property type="match status" value="1"/>
</dbReference>
<evidence type="ECO:0000256" key="4">
    <source>
        <dbReference type="ARBA" id="ARBA00011648"/>
    </source>
</evidence>
<feature type="transmembrane region" description="Helical" evidence="14">
    <location>
        <begin position="67"/>
        <end position="89"/>
    </location>
</feature>
<comment type="similarity">
    <text evidence="3">Belongs to the ATPase A chain family.</text>
</comment>
<geneLocation type="mitochondrion" evidence="15"/>
<evidence type="ECO:0000256" key="6">
    <source>
        <dbReference type="ARBA" id="ARBA00022547"/>
    </source>
</evidence>